<sequence>MQLRTLLGTFLLLVVTVSAVNTNVGMPQDSRARRRAIERREGNDDLQERGLWKTAGLFAAGGGLGYVAYKGIKKLKEHSAAKKAAKEAQNQNPSDQQQQNPPDQQQNGRRRRHEWLD</sequence>
<keyword evidence="2" id="KW-0732">Signal</keyword>
<accession>A0A0D7AGW9</accession>
<feature type="compositionally biased region" description="Basic residues" evidence="1">
    <location>
        <begin position="108"/>
        <end position="117"/>
    </location>
</feature>
<feature type="region of interest" description="Disordered" evidence="1">
    <location>
        <begin position="78"/>
        <end position="117"/>
    </location>
</feature>
<evidence type="ECO:0008006" key="5">
    <source>
        <dbReference type="Google" id="ProtNLM"/>
    </source>
</evidence>
<evidence type="ECO:0000256" key="2">
    <source>
        <dbReference type="SAM" id="SignalP"/>
    </source>
</evidence>
<feature type="region of interest" description="Disordered" evidence="1">
    <location>
        <begin position="26"/>
        <end position="46"/>
    </location>
</feature>
<evidence type="ECO:0000256" key="1">
    <source>
        <dbReference type="SAM" id="MobiDB-lite"/>
    </source>
</evidence>
<feature type="signal peptide" evidence="2">
    <location>
        <begin position="1"/>
        <end position="19"/>
    </location>
</feature>
<protein>
    <recommendedName>
        <fullName evidence="5">HIG1 domain-containing protein</fullName>
    </recommendedName>
</protein>
<reference evidence="3 4" key="1">
    <citation type="journal article" date="2015" name="Fungal Genet. Biol.">
        <title>Evolution of novel wood decay mechanisms in Agaricales revealed by the genome sequences of Fistulina hepatica and Cylindrobasidium torrendii.</title>
        <authorList>
            <person name="Floudas D."/>
            <person name="Held B.W."/>
            <person name="Riley R."/>
            <person name="Nagy L.G."/>
            <person name="Koehler G."/>
            <person name="Ransdell A.S."/>
            <person name="Younus H."/>
            <person name="Chow J."/>
            <person name="Chiniquy J."/>
            <person name="Lipzen A."/>
            <person name="Tritt A."/>
            <person name="Sun H."/>
            <person name="Haridas S."/>
            <person name="LaButti K."/>
            <person name="Ohm R.A."/>
            <person name="Kues U."/>
            <person name="Blanchette R.A."/>
            <person name="Grigoriev I.V."/>
            <person name="Minto R.E."/>
            <person name="Hibbett D.S."/>
        </authorList>
    </citation>
    <scope>NUCLEOTIDE SEQUENCE [LARGE SCALE GENOMIC DNA]</scope>
    <source>
        <strain evidence="3 4">ATCC 64428</strain>
    </source>
</reference>
<dbReference type="Proteomes" id="UP000054144">
    <property type="component" value="Unassembled WGS sequence"/>
</dbReference>
<dbReference type="EMBL" id="KN881726">
    <property type="protein sequence ID" value="KIY49136.1"/>
    <property type="molecule type" value="Genomic_DNA"/>
</dbReference>
<proteinExistence type="predicted"/>
<dbReference type="AlphaFoldDB" id="A0A0D7AGW9"/>
<evidence type="ECO:0000313" key="4">
    <source>
        <dbReference type="Proteomes" id="UP000054144"/>
    </source>
</evidence>
<name>A0A0D7AGW9_9AGAR</name>
<keyword evidence="4" id="KW-1185">Reference proteome</keyword>
<evidence type="ECO:0000313" key="3">
    <source>
        <dbReference type="EMBL" id="KIY49136.1"/>
    </source>
</evidence>
<feature type="chain" id="PRO_5002316186" description="HIG1 domain-containing protein" evidence="2">
    <location>
        <begin position="20"/>
        <end position="117"/>
    </location>
</feature>
<gene>
    <name evidence="3" type="ORF">FISHEDRAFT_58481</name>
</gene>
<feature type="compositionally biased region" description="Low complexity" evidence="1">
    <location>
        <begin position="87"/>
        <end position="107"/>
    </location>
</feature>
<organism evidence="3 4">
    <name type="scientific">Fistulina hepatica ATCC 64428</name>
    <dbReference type="NCBI Taxonomy" id="1128425"/>
    <lineage>
        <taxon>Eukaryota</taxon>
        <taxon>Fungi</taxon>
        <taxon>Dikarya</taxon>
        <taxon>Basidiomycota</taxon>
        <taxon>Agaricomycotina</taxon>
        <taxon>Agaricomycetes</taxon>
        <taxon>Agaricomycetidae</taxon>
        <taxon>Agaricales</taxon>
        <taxon>Fistulinaceae</taxon>
        <taxon>Fistulina</taxon>
    </lineage>
</organism>